<protein>
    <submittedName>
        <fullName evidence="1">Uncharacterized protein</fullName>
    </submittedName>
</protein>
<gene>
    <name evidence="1" type="ORF">ElyMa_005490600</name>
</gene>
<dbReference type="AlphaFoldDB" id="A0AAV4ESC4"/>
<evidence type="ECO:0000313" key="1">
    <source>
        <dbReference type="EMBL" id="GFR63752.1"/>
    </source>
</evidence>
<proteinExistence type="predicted"/>
<keyword evidence="2" id="KW-1185">Reference proteome</keyword>
<comment type="caution">
    <text evidence="1">The sequence shown here is derived from an EMBL/GenBank/DDBJ whole genome shotgun (WGS) entry which is preliminary data.</text>
</comment>
<name>A0AAV4ESC4_9GAST</name>
<accession>A0AAV4ESC4</accession>
<dbReference type="Proteomes" id="UP000762676">
    <property type="component" value="Unassembled WGS sequence"/>
</dbReference>
<reference evidence="1 2" key="1">
    <citation type="journal article" date="2021" name="Elife">
        <title>Chloroplast acquisition without the gene transfer in kleptoplastic sea slugs, Plakobranchus ocellatus.</title>
        <authorList>
            <person name="Maeda T."/>
            <person name="Takahashi S."/>
            <person name="Yoshida T."/>
            <person name="Shimamura S."/>
            <person name="Takaki Y."/>
            <person name="Nagai Y."/>
            <person name="Toyoda A."/>
            <person name="Suzuki Y."/>
            <person name="Arimoto A."/>
            <person name="Ishii H."/>
            <person name="Satoh N."/>
            <person name="Nishiyama T."/>
            <person name="Hasebe M."/>
            <person name="Maruyama T."/>
            <person name="Minagawa J."/>
            <person name="Obokata J."/>
            <person name="Shigenobu S."/>
        </authorList>
    </citation>
    <scope>NUCLEOTIDE SEQUENCE [LARGE SCALE GENOMIC DNA]</scope>
</reference>
<dbReference type="EMBL" id="BMAT01010946">
    <property type="protein sequence ID" value="GFR63752.1"/>
    <property type="molecule type" value="Genomic_DNA"/>
</dbReference>
<evidence type="ECO:0000313" key="2">
    <source>
        <dbReference type="Proteomes" id="UP000762676"/>
    </source>
</evidence>
<organism evidence="1 2">
    <name type="scientific">Elysia marginata</name>
    <dbReference type="NCBI Taxonomy" id="1093978"/>
    <lineage>
        <taxon>Eukaryota</taxon>
        <taxon>Metazoa</taxon>
        <taxon>Spiralia</taxon>
        <taxon>Lophotrochozoa</taxon>
        <taxon>Mollusca</taxon>
        <taxon>Gastropoda</taxon>
        <taxon>Heterobranchia</taxon>
        <taxon>Euthyneura</taxon>
        <taxon>Panpulmonata</taxon>
        <taxon>Sacoglossa</taxon>
        <taxon>Placobranchoidea</taxon>
        <taxon>Plakobranchidae</taxon>
        <taxon>Elysia</taxon>
    </lineage>
</organism>
<sequence>MPSSECFSLYLTRPRTKVRLSIKRFLGEKQKALMRGSHRADVVVHAQMSHCWQTSKSLFTPPPPPPHTNTNGDMKLINLKSKTFDDFMMTMTVPCVTPAVWLCALFDSASLCSC</sequence>